<dbReference type="InterPro" id="IPR045249">
    <property type="entry name" value="HARBI1-like"/>
</dbReference>
<keyword evidence="7" id="KW-0539">Nucleus</keyword>
<dbReference type="PANTHER" id="PTHR22930">
    <property type="match status" value="1"/>
</dbReference>
<feature type="non-terminal residue" evidence="9">
    <location>
        <position position="373"/>
    </location>
</feature>
<comment type="caution">
    <text evidence="9">The sequence shown here is derived from an EMBL/GenBank/DDBJ whole genome shotgun (WGS) entry which is preliminary data.</text>
</comment>
<evidence type="ECO:0000256" key="2">
    <source>
        <dbReference type="ARBA" id="ARBA00004123"/>
    </source>
</evidence>
<keyword evidence="4" id="KW-0540">Nuclease</keyword>
<proteinExistence type="inferred from homology"/>
<evidence type="ECO:0000259" key="8">
    <source>
        <dbReference type="Pfam" id="PF13359"/>
    </source>
</evidence>
<evidence type="ECO:0000256" key="6">
    <source>
        <dbReference type="ARBA" id="ARBA00022801"/>
    </source>
</evidence>
<evidence type="ECO:0000256" key="1">
    <source>
        <dbReference type="ARBA" id="ARBA00001968"/>
    </source>
</evidence>
<comment type="cofactor">
    <cofactor evidence="1">
        <name>a divalent metal cation</name>
        <dbReference type="ChEBI" id="CHEBI:60240"/>
    </cofactor>
</comment>
<name>A0ABS2YRI2_POLSE</name>
<feature type="non-terminal residue" evidence="9">
    <location>
        <position position="1"/>
    </location>
</feature>
<evidence type="ECO:0000313" key="10">
    <source>
        <dbReference type="Proteomes" id="UP001166052"/>
    </source>
</evidence>
<feature type="domain" description="DDE Tnp4" evidence="8">
    <location>
        <begin position="174"/>
        <end position="330"/>
    </location>
</feature>
<evidence type="ECO:0000256" key="4">
    <source>
        <dbReference type="ARBA" id="ARBA00022722"/>
    </source>
</evidence>
<dbReference type="EMBL" id="JAAWVN010002354">
    <property type="protein sequence ID" value="MBN3289377.1"/>
    <property type="molecule type" value="Genomic_DNA"/>
</dbReference>
<reference evidence="9" key="1">
    <citation type="journal article" date="2021" name="Cell">
        <title>Tracing the genetic footprints of vertebrate landing in non-teleost ray-finned fishes.</title>
        <authorList>
            <person name="Bi X."/>
            <person name="Wang K."/>
            <person name="Yang L."/>
            <person name="Pan H."/>
            <person name="Jiang H."/>
            <person name="Wei Q."/>
            <person name="Fang M."/>
            <person name="Yu H."/>
            <person name="Zhu C."/>
            <person name="Cai Y."/>
            <person name="He Y."/>
            <person name="Gan X."/>
            <person name="Zeng H."/>
            <person name="Yu D."/>
            <person name="Zhu Y."/>
            <person name="Jiang H."/>
            <person name="Qiu Q."/>
            <person name="Yang H."/>
            <person name="Zhang Y.E."/>
            <person name="Wang W."/>
            <person name="Zhu M."/>
            <person name="He S."/>
            <person name="Zhang G."/>
        </authorList>
    </citation>
    <scope>NUCLEOTIDE SEQUENCE</scope>
    <source>
        <strain evidence="9">Bchr_001</strain>
    </source>
</reference>
<organism evidence="9 10">
    <name type="scientific">Polypterus senegalus</name>
    <name type="common">Senegal bichir</name>
    <dbReference type="NCBI Taxonomy" id="55291"/>
    <lineage>
        <taxon>Eukaryota</taxon>
        <taxon>Metazoa</taxon>
        <taxon>Chordata</taxon>
        <taxon>Craniata</taxon>
        <taxon>Vertebrata</taxon>
        <taxon>Euteleostomi</taxon>
        <taxon>Actinopterygii</taxon>
        <taxon>Polypteriformes</taxon>
        <taxon>Polypteridae</taxon>
        <taxon>Polypterus</taxon>
    </lineage>
</organism>
<evidence type="ECO:0000256" key="5">
    <source>
        <dbReference type="ARBA" id="ARBA00022723"/>
    </source>
</evidence>
<comment type="subcellular location">
    <subcellularLocation>
        <location evidence="2">Nucleus</location>
    </subcellularLocation>
</comment>
<keyword evidence="5" id="KW-0479">Metal-binding</keyword>
<gene>
    <name evidence="9" type="primary">Harbi1_6</name>
    <name evidence="9" type="ORF">GTO92_0015801</name>
</gene>
<dbReference type="Proteomes" id="UP001166052">
    <property type="component" value="Unassembled WGS sequence"/>
</dbReference>
<keyword evidence="6" id="KW-0378">Hydrolase</keyword>
<protein>
    <submittedName>
        <fullName evidence="9">HARB1 nuclease</fullName>
    </submittedName>
</protein>
<dbReference type="InterPro" id="IPR027806">
    <property type="entry name" value="HARBI1_dom"/>
</dbReference>
<evidence type="ECO:0000313" key="9">
    <source>
        <dbReference type="EMBL" id="MBN3289377.1"/>
    </source>
</evidence>
<evidence type="ECO:0000256" key="7">
    <source>
        <dbReference type="ARBA" id="ARBA00023242"/>
    </source>
</evidence>
<evidence type="ECO:0000256" key="3">
    <source>
        <dbReference type="ARBA" id="ARBA00006958"/>
    </source>
</evidence>
<sequence length="373" mass="42270">MEIGESNAAMEAIIAFLVAEEIDEIEAPVISFALQHLQDAAVKAELKTSKFLSQVVPKYSLSEFQNHFRLTPRQVEELIAELHPFYSNQRGTKWPLRNVVMASLWTLSNQESYREVAVRFETSKSVICSHLHEFCSLVSEHLSHKISWPTGTPAIENAEHFLLFGFPKTVGAVGGYQIPIEKPQNVEDPDAYYNTRQHYSINLTAFCDYKCRFIHINIGYPGSWDNACIFQMTDVAKILEGDPQSLIPEGFHIIGHTDYPLSEYMMTPFVDNENLTEQQKNYNTKLLSALTVVEKAFYLLKNRFRRLEALKMSSIRYISTAVKTCCILHNICLEISSDLDVNITDLQETTGLQPAPVANENGIIKRDEIAASL</sequence>
<accession>A0ABS2YRI2</accession>
<dbReference type="Pfam" id="PF13359">
    <property type="entry name" value="DDE_Tnp_4"/>
    <property type="match status" value="1"/>
</dbReference>
<dbReference type="PANTHER" id="PTHR22930:SF237">
    <property type="entry name" value="SI:CH73-257C13.2"/>
    <property type="match status" value="1"/>
</dbReference>
<keyword evidence="10" id="KW-1185">Reference proteome</keyword>
<comment type="similarity">
    <text evidence="3">Belongs to the HARBI1 family.</text>
</comment>